<evidence type="ECO:0000313" key="10">
    <source>
        <dbReference type="Proteomes" id="UP000199519"/>
    </source>
</evidence>
<dbReference type="SUPFAM" id="SSF51621">
    <property type="entry name" value="Phosphoenolpyruvate/pyruvate domain"/>
    <property type="match status" value="1"/>
</dbReference>
<reference evidence="8 11" key="2">
    <citation type="submission" date="2019-03" db="EMBL/GenBank/DDBJ databases">
        <title>Deep subsurface shale carbon reservoir microbial communities from Ohio and West Virginia, USA.</title>
        <authorList>
            <person name="Wrighton K."/>
        </authorList>
    </citation>
    <scope>NUCLEOTIDE SEQUENCE [LARGE SCALE GENOMIC DNA]</scope>
    <source>
        <strain evidence="8 11">UTICA-S4D12</strain>
    </source>
</reference>
<evidence type="ECO:0000256" key="2">
    <source>
        <dbReference type="ARBA" id="ARBA00023239"/>
    </source>
</evidence>
<dbReference type="RefSeq" id="WP_073159364.1">
    <property type="nucleotide sequence ID" value="NZ_FMYT01000003.1"/>
</dbReference>
<dbReference type="Proteomes" id="UP000295758">
    <property type="component" value="Unassembled WGS sequence"/>
</dbReference>
<dbReference type="EMBL" id="FOHG01000021">
    <property type="protein sequence ID" value="SET06003.1"/>
    <property type="molecule type" value="Genomic_DNA"/>
</dbReference>
<evidence type="ECO:0000313" key="8">
    <source>
        <dbReference type="EMBL" id="TDS26794.1"/>
    </source>
</evidence>
<dbReference type="AlphaFoldDB" id="A0A1G6JX71"/>
<evidence type="ECO:0000313" key="5">
    <source>
        <dbReference type="EMBL" id="SDC22995.1"/>
    </source>
</evidence>
<protein>
    <recommendedName>
        <fullName evidence="4">Phosphoenolpyruvate carboxylase</fullName>
        <ecNumber evidence="4">4.1.1.31</ecNumber>
    </recommendedName>
</protein>
<dbReference type="Proteomes" id="UP000199519">
    <property type="component" value="Unassembled WGS sequence"/>
</dbReference>
<dbReference type="Pfam" id="PF14010">
    <property type="entry name" value="PEPcase_2"/>
    <property type="match status" value="1"/>
</dbReference>
<evidence type="ECO:0000313" key="7">
    <source>
        <dbReference type="EMBL" id="SET06003.1"/>
    </source>
</evidence>
<dbReference type="EMBL" id="SOAA01000032">
    <property type="protein sequence ID" value="TDS26794.1"/>
    <property type="molecule type" value="Genomic_DNA"/>
</dbReference>
<dbReference type="OrthoDB" id="5487470at2"/>
<reference evidence="9 10" key="1">
    <citation type="submission" date="2016-10" db="EMBL/GenBank/DDBJ databases">
        <authorList>
            <person name="Varghese N."/>
            <person name="Submissions S."/>
        </authorList>
    </citation>
    <scope>NUCLEOTIDE SEQUENCE [LARGE SCALE GENOMIC DNA]</scope>
    <source>
        <strain evidence="5 12">WG10</strain>
        <strain evidence="6 10">WG2</strain>
        <strain evidence="7 9">WG5</strain>
    </source>
</reference>
<dbReference type="EMBL" id="FMYT01000003">
    <property type="protein sequence ID" value="SDC22995.1"/>
    <property type="molecule type" value="Genomic_DNA"/>
</dbReference>
<accession>A0A1G6JX71</accession>
<gene>
    <name evidence="8" type="ORF">BY453_13217</name>
    <name evidence="5" type="ORF">SAMN04488597_103150</name>
    <name evidence="6" type="ORF">SAMN04488598_12128</name>
    <name evidence="7" type="ORF">SAMN04515652_12128</name>
</gene>
<organism evidence="5 12">
    <name type="scientific">Halanaerobium congolense</name>
    <dbReference type="NCBI Taxonomy" id="54121"/>
    <lineage>
        <taxon>Bacteria</taxon>
        <taxon>Bacillati</taxon>
        <taxon>Bacillota</taxon>
        <taxon>Clostridia</taxon>
        <taxon>Halanaerobiales</taxon>
        <taxon>Halanaerobiaceae</taxon>
        <taxon>Halanaerobium</taxon>
    </lineage>
</organism>
<dbReference type="GO" id="GO:0015977">
    <property type="term" value="P:carbon fixation"/>
    <property type="evidence" value="ECO:0007669"/>
    <property type="project" value="UniProtKB-KW"/>
</dbReference>
<dbReference type="GO" id="GO:0006099">
    <property type="term" value="P:tricarboxylic acid cycle"/>
    <property type="evidence" value="ECO:0007669"/>
    <property type="project" value="InterPro"/>
</dbReference>
<dbReference type="InterPro" id="IPR015813">
    <property type="entry name" value="Pyrv/PenolPyrv_kinase-like_dom"/>
</dbReference>
<dbReference type="Proteomes" id="UP000198612">
    <property type="component" value="Unassembled WGS sequence"/>
</dbReference>
<dbReference type="EC" id="4.1.1.31" evidence="4"/>
<proteinExistence type="predicted"/>
<evidence type="ECO:0000313" key="12">
    <source>
        <dbReference type="Proteomes" id="UP000324896"/>
    </source>
</evidence>
<evidence type="ECO:0000313" key="11">
    <source>
        <dbReference type="Proteomes" id="UP000295758"/>
    </source>
</evidence>
<evidence type="ECO:0000256" key="3">
    <source>
        <dbReference type="ARBA" id="ARBA00023300"/>
    </source>
</evidence>
<evidence type="ECO:0000256" key="4">
    <source>
        <dbReference type="NCBIfam" id="TIGR02751"/>
    </source>
</evidence>
<name>A0A1G6JX71_9FIRM</name>
<keyword evidence="5" id="KW-0670">Pyruvate</keyword>
<sequence length="535" mass="60894">MRENIPVTMMTQHPDSAQEYVPIQKESEEAIESLKAIPDGLGLEEIMIDFEGKLTPYHQTAQIVIGLIQNGMTPGKEVFVTPRVANANEETAFRQIMAFLSITETIVSAKEYNDIQPIIEVILPMVSSADELIEVKKRIDSVAKLAEKEFKMKKNKDLLQIIPLIEEVPELLNIDSIIYQFVTKLRDNDYPVDYLRFMLGRSDPALSYGNVSAVLANRVALSKAYKIAEPLDINIYPIFGGGALPFRGHVTLENIYNVLETYPGLKTITIQSGLRYDQPRTKLNELIKILNNELPNSKAHFYSETEYQQLYNYVGIFTANYLDAFFEIIPEVAELSDYMPKQRDRLARKSGVGYARDIARPEEIAKLVNIESIKNRLNKLNTDKKFALPRAITFTASLYSVGLPPVFIGTGRGLNEIKNKWGKSGLNEFLNNYPSLKADLKFASKFVNFKNINRFFNQKAVDYIEEDINFCCDFFDLDICRDKNIIKSDIYHMLMDSSLGVLFHLQKASDFSRPKEVELLENWLKEMGSIRGSLG</sequence>
<evidence type="ECO:0000256" key="1">
    <source>
        <dbReference type="ARBA" id="ARBA00022842"/>
    </source>
</evidence>
<dbReference type="EMBL" id="FNBJ01000021">
    <property type="protein sequence ID" value="SDF72361.1"/>
    <property type="molecule type" value="Genomic_DNA"/>
</dbReference>
<dbReference type="GO" id="GO:0008964">
    <property type="term" value="F:phosphoenolpyruvate carboxylase activity"/>
    <property type="evidence" value="ECO:0007669"/>
    <property type="project" value="UniProtKB-UniRule"/>
</dbReference>
<dbReference type="PIRSF" id="PIRSF006677">
    <property type="entry name" value="UCP006677"/>
    <property type="match status" value="1"/>
</dbReference>
<evidence type="ECO:0000313" key="9">
    <source>
        <dbReference type="Proteomes" id="UP000198612"/>
    </source>
</evidence>
<dbReference type="InterPro" id="IPR007566">
    <property type="entry name" value="PEP_COase_arc-type"/>
</dbReference>
<dbReference type="Proteomes" id="UP000324896">
    <property type="component" value="Unassembled WGS sequence"/>
</dbReference>
<dbReference type="NCBIfam" id="TIGR02751">
    <property type="entry name" value="PEPCase_arch"/>
    <property type="match status" value="1"/>
</dbReference>
<keyword evidence="3" id="KW-0120">Carbon dioxide fixation</keyword>
<evidence type="ECO:0000313" key="6">
    <source>
        <dbReference type="EMBL" id="SDF72361.1"/>
    </source>
</evidence>
<keyword evidence="10" id="KW-1185">Reference proteome</keyword>
<keyword evidence="1" id="KW-0460">Magnesium</keyword>
<keyword evidence="2" id="KW-0456">Lyase</keyword>